<gene>
    <name evidence="1" type="ORF">ERS132406_02094</name>
</gene>
<organism evidence="1 2">
    <name type="scientific">Streptococcus suis</name>
    <dbReference type="NCBI Taxonomy" id="1307"/>
    <lineage>
        <taxon>Bacteria</taxon>
        <taxon>Bacillati</taxon>
        <taxon>Bacillota</taxon>
        <taxon>Bacilli</taxon>
        <taxon>Lactobacillales</taxon>
        <taxon>Streptococcaceae</taxon>
        <taxon>Streptococcus</taxon>
    </lineage>
</organism>
<name>A0A0Z8HRE2_STRSU</name>
<dbReference type="EMBL" id="FIGZ01000039">
    <property type="protein sequence ID" value="CYV21867.1"/>
    <property type="molecule type" value="Genomic_DNA"/>
</dbReference>
<evidence type="ECO:0000313" key="1">
    <source>
        <dbReference type="EMBL" id="CYV21867.1"/>
    </source>
</evidence>
<accession>A0A0Z8HRE2</accession>
<evidence type="ECO:0000313" key="2">
    <source>
        <dbReference type="Proteomes" id="UP000072083"/>
    </source>
</evidence>
<proteinExistence type="predicted"/>
<sequence>MAETMKIDTLYTEERRTQERLDDLVRSKHHYQILEEDVVNGRGEVLLHLREIENRSPDSREVYELIELFEDGIRGVSQSIITHQESLSNEEVRLQRVLDDIYYERQKLSLGDSAGKEEENGKG</sequence>
<dbReference type="Proteomes" id="UP000072083">
    <property type="component" value="Unassembled WGS sequence"/>
</dbReference>
<protein>
    <submittedName>
        <fullName evidence="1">Uncharacterized protein</fullName>
    </submittedName>
</protein>
<dbReference type="AlphaFoldDB" id="A0A0Z8HRE2"/>
<reference evidence="1 2" key="1">
    <citation type="submission" date="2016-02" db="EMBL/GenBank/DDBJ databases">
        <authorList>
            <consortium name="Pathogen Informatics"/>
        </authorList>
    </citation>
    <scope>NUCLEOTIDE SEQUENCE [LARGE SCALE GENOMIC DNA]</scope>
    <source>
        <strain evidence="1 2">LSS44</strain>
    </source>
</reference>
<dbReference type="RefSeq" id="WP_044758667.1">
    <property type="nucleotide sequence ID" value="NZ_CEEJ01000026.1"/>
</dbReference>